<feature type="region of interest" description="Disordered" evidence="1">
    <location>
        <begin position="63"/>
        <end position="82"/>
    </location>
</feature>
<evidence type="ECO:0000313" key="3">
    <source>
        <dbReference type="Proteomes" id="UP000479000"/>
    </source>
</evidence>
<protein>
    <submittedName>
        <fullName evidence="2">Uncharacterized protein</fullName>
    </submittedName>
</protein>
<feature type="non-terminal residue" evidence="2">
    <location>
        <position position="121"/>
    </location>
</feature>
<organism evidence="2 3">
    <name type="scientific">Nesidiocoris tenuis</name>
    <dbReference type="NCBI Taxonomy" id="355587"/>
    <lineage>
        <taxon>Eukaryota</taxon>
        <taxon>Metazoa</taxon>
        <taxon>Ecdysozoa</taxon>
        <taxon>Arthropoda</taxon>
        <taxon>Hexapoda</taxon>
        <taxon>Insecta</taxon>
        <taxon>Pterygota</taxon>
        <taxon>Neoptera</taxon>
        <taxon>Paraneoptera</taxon>
        <taxon>Hemiptera</taxon>
        <taxon>Heteroptera</taxon>
        <taxon>Panheteroptera</taxon>
        <taxon>Cimicomorpha</taxon>
        <taxon>Miridae</taxon>
        <taxon>Dicyphina</taxon>
        <taxon>Nesidiocoris</taxon>
    </lineage>
</organism>
<evidence type="ECO:0000313" key="2">
    <source>
        <dbReference type="EMBL" id="CAB0006826.1"/>
    </source>
</evidence>
<reference evidence="2 3" key="1">
    <citation type="submission" date="2020-02" db="EMBL/GenBank/DDBJ databases">
        <authorList>
            <person name="Ferguson B K."/>
        </authorList>
    </citation>
    <scope>NUCLEOTIDE SEQUENCE [LARGE SCALE GENOMIC DNA]</scope>
</reference>
<evidence type="ECO:0000256" key="1">
    <source>
        <dbReference type="SAM" id="MobiDB-lite"/>
    </source>
</evidence>
<keyword evidence="3" id="KW-1185">Reference proteome</keyword>
<accession>A0A6H5GV91</accession>
<dbReference type="Proteomes" id="UP000479000">
    <property type="component" value="Unassembled WGS sequence"/>
</dbReference>
<gene>
    <name evidence="2" type="ORF">NTEN_LOCUS12285</name>
</gene>
<proteinExistence type="predicted"/>
<dbReference type="EMBL" id="CADCXU010018448">
    <property type="protein sequence ID" value="CAB0006826.1"/>
    <property type="molecule type" value="Genomic_DNA"/>
</dbReference>
<dbReference type="AlphaFoldDB" id="A0A6H5GV91"/>
<sequence length="121" mass="13786">MRAATAFTRVVSGVGRRRRRDAGRSPIAQYRRHRHRQDGRCLGYAGCGERLYHATAVVALRRNTDQHQQRVQVPRKPVSARGQSLMNFGIPEVWQERNSMPYPKRIVSSEESSACSDLPLI</sequence>
<name>A0A6H5GV91_9HEMI</name>